<feature type="region of interest" description="Disordered" evidence="1">
    <location>
        <begin position="121"/>
        <end position="153"/>
    </location>
</feature>
<comment type="caution">
    <text evidence="4">The sequence shown here is derived from an EMBL/GenBank/DDBJ whole genome shotgun (WGS) entry which is preliminary data.</text>
</comment>
<dbReference type="PROSITE" id="PS51782">
    <property type="entry name" value="LYSM"/>
    <property type="match status" value="1"/>
</dbReference>
<feature type="compositionally biased region" description="Basic residues" evidence="1">
    <location>
        <begin position="42"/>
        <end position="52"/>
    </location>
</feature>
<feature type="transmembrane region" description="Helical" evidence="2">
    <location>
        <begin position="64"/>
        <end position="85"/>
    </location>
</feature>
<dbReference type="SUPFAM" id="SSF54106">
    <property type="entry name" value="LysM domain"/>
    <property type="match status" value="1"/>
</dbReference>
<feature type="compositionally biased region" description="Acidic residues" evidence="1">
    <location>
        <begin position="121"/>
        <end position="131"/>
    </location>
</feature>
<dbReference type="Gene3D" id="3.10.350.10">
    <property type="entry name" value="LysM domain"/>
    <property type="match status" value="1"/>
</dbReference>
<keyword evidence="2" id="KW-1133">Transmembrane helix</keyword>
<keyword evidence="5" id="KW-1185">Reference proteome</keyword>
<name>A0ABV6L0S3_9BACI</name>
<dbReference type="Pfam" id="PF01476">
    <property type="entry name" value="LysM"/>
    <property type="match status" value="1"/>
</dbReference>
<keyword evidence="2" id="KW-0472">Membrane</keyword>
<keyword evidence="2" id="KW-0812">Transmembrane</keyword>
<feature type="compositionally biased region" description="Basic and acidic residues" evidence="1">
    <location>
        <begin position="1"/>
        <end position="29"/>
    </location>
</feature>
<dbReference type="InterPro" id="IPR018392">
    <property type="entry name" value="LysM"/>
</dbReference>
<dbReference type="EMBL" id="JBHLUU010000124">
    <property type="protein sequence ID" value="MFC0477718.1"/>
    <property type="molecule type" value="Genomic_DNA"/>
</dbReference>
<proteinExistence type="predicted"/>
<feature type="compositionally biased region" description="Low complexity" evidence="1">
    <location>
        <begin position="132"/>
        <end position="153"/>
    </location>
</feature>
<evidence type="ECO:0000256" key="2">
    <source>
        <dbReference type="SAM" id="Phobius"/>
    </source>
</evidence>
<protein>
    <submittedName>
        <fullName evidence="4">LysM peptidoglycan-binding domain-containing protein</fullName>
    </submittedName>
</protein>
<evidence type="ECO:0000313" key="5">
    <source>
        <dbReference type="Proteomes" id="UP001589738"/>
    </source>
</evidence>
<feature type="region of interest" description="Disordered" evidence="1">
    <location>
        <begin position="1"/>
        <end position="52"/>
    </location>
</feature>
<gene>
    <name evidence="4" type="ORF">ACFFHF_21250</name>
</gene>
<dbReference type="RefSeq" id="WP_160547205.1">
    <property type="nucleotide sequence ID" value="NZ_JBHLUU010000124.1"/>
</dbReference>
<evidence type="ECO:0000313" key="4">
    <source>
        <dbReference type="EMBL" id="MFC0477718.1"/>
    </source>
</evidence>
<evidence type="ECO:0000259" key="3">
    <source>
        <dbReference type="PROSITE" id="PS51782"/>
    </source>
</evidence>
<reference evidence="4 5" key="1">
    <citation type="submission" date="2024-09" db="EMBL/GenBank/DDBJ databases">
        <authorList>
            <person name="Sun Q."/>
            <person name="Mori K."/>
        </authorList>
    </citation>
    <scope>NUCLEOTIDE SEQUENCE [LARGE SCALE GENOMIC DNA]</scope>
    <source>
        <strain evidence="4 5">CGMCC 1.9126</strain>
    </source>
</reference>
<feature type="domain" description="LysM" evidence="3">
    <location>
        <begin position="182"/>
        <end position="228"/>
    </location>
</feature>
<organism evidence="4 5">
    <name type="scientific">Robertmurraya beringensis</name>
    <dbReference type="NCBI Taxonomy" id="641660"/>
    <lineage>
        <taxon>Bacteria</taxon>
        <taxon>Bacillati</taxon>
        <taxon>Bacillota</taxon>
        <taxon>Bacilli</taxon>
        <taxon>Bacillales</taxon>
        <taxon>Bacillaceae</taxon>
        <taxon>Robertmurraya</taxon>
    </lineage>
</organism>
<dbReference type="Proteomes" id="UP001589738">
    <property type="component" value="Unassembled WGS sequence"/>
</dbReference>
<sequence length="232" mass="25990">MNKEEPIRDQAEKLRKRMKDVDQKVDSPKDGNTTLSNEKLPPRSRVHKQKQLKKKTKIKVKYPLIRLLGMFFILLPIVIFSIYTYNESQKSSVSSTVEESKGAEAVYYTDAEEDIAEEVEEENTVTEEAVADENGGAEASAVEESANAERANSIETVQETTITPESSTNSNTKAEPVDQTVVYHKVQRGETIFRLAMKYYKSQSGIDIIKKANSLPSNEITVGQTLTIPLSK</sequence>
<dbReference type="InterPro" id="IPR036779">
    <property type="entry name" value="LysM_dom_sf"/>
</dbReference>
<dbReference type="CDD" id="cd00118">
    <property type="entry name" value="LysM"/>
    <property type="match status" value="1"/>
</dbReference>
<evidence type="ECO:0000256" key="1">
    <source>
        <dbReference type="SAM" id="MobiDB-lite"/>
    </source>
</evidence>
<dbReference type="SMART" id="SM00257">
    <property type="entry name" value="LysM"/>
    <property type="match status" value="1"/>
</dbReference>
<accession>A0ABV6L0S3</accession>